<feature type="region of interest" description="Disordered" evidence="1">
    <location>
        <begin position="64"/>
        <end position="87"/>
    </location>
</feature>
<keyword evidence="3" id="KW-1185">Reference proteome</keyword>
<sequence>MKKSTAIRMFGTGTKLGMAINLSKQAISNWPEVLNTRRSDEIIGAALRLGVSIHEIGIAIAEPTEPYTHGKRINEQRGKDQIQSMSC</sequence>
<protein>
    <recommendedName>
        <fullName evidence="4">Cro/Cl family transcriptional regulator</fullName>
    </recommendedName>
</protein>
<proteinExistence type="predicted"/>
<gene>
    <name evidence="2" type="ORF">HJG40_06985</name>
</gene>
<evidence type="ECO:0000313" key="3">
    <source>
        <dbReference type="Proteomes" id="UP001197028"/>
    </source>
</evidence>
<organism evidence="2 3">
    <name type="scientific">Acidithiobacillus concretivorus</name>
    <dbReference type="NCBI Taxonomy" id="3063952"/>
    <lineage>
        <taxon>Bacteria</taxon>
        <taxon>Pseudomonadati</taxon>
        <taxon>Pseudomonadota</taxon>
        <taxon>Acidithiobacillia</taxon>
        <taxon>Acidithiobacillales</taxon>
        <taxon>Acidithiobacillaceae</taxon>
        <taxon>Acidithiobacillus</taxon>
    </lineage>
</organism>
<evidence type="ECO:0000256" key="1">
    <source>
        <dbReference type="SAM" id="MobiDB-lite"/>
    </source>
</evidence>
<accession>A0ABS5ZRC5</accession>
<dbReference type="Gene3D" id="1.10.260.40">
    <property type="entry name" value="lambda repressor-like DNA-binding domains"/>
    <property type="match status" value="1"/>
</dbReference>
<evidence type="ECO:0000313" key="2">
    <source>
        <dbReference type="EMBL" id="MBU2738539.1"/>
    </source>
</evidence>
<dbReference type="InterPro" id="IPR010982">
    <property type="entry name" value="Lambda_DNA-bd_dom_sf"/>
</dbReference>
<evidence type="ECO:0008006" key="4">
    <source>
        <dbReference type="Google" id="ProtNLM"/>
    </source>
</evidence>
<dbReference type="RefSeq" id="WP_215863510.1">
    <property type="nucleotide sequence ID" value="NZ_JABELD010000051.1"/>
</dbReference>
<comment type="caution">
    <text evidence="2">The sequence shown here is derived from an EMBL/GenBank/DDBJ whole genome shotgun (WGS) entry which is preliminary data.</text>
</comment>
<reference evidence="2 3" key="1">
    <citation type="journal article" date="2021" name="ISME J.">
        <title>Genomic evolution of the class Acidithiobacillia: deep-branching Proteobacteria living in extreme acidic conditions.</title>
        <authorList>
            <person name="Moya-Beltran A."/>
            <person name="Beard S."/>
            <person name="Rojas-Villalobos C."/>
            <person name="Issotta F."/>
            <person name="Gallardo Y."/>
            <person name="Ulloa R."/>
            <person name="Giaveno A."/>
            <person name="Degli Esposti M."/>
            <person name="Johnson D.B."/>
            <person name="Quatrini R."/>
        </authorList>
    </citation>
    <scope>NUCLEOTIDE SEQUENCE [LARGE SCALE GENOMIC DNA]</scope>
    <source>
        <strain evidence="2 3">ATCC 19703</strain>
    </source>
</reference>
<dbReference type="EMBL" id="JABELD010000051">
    <property type="protein sequence ID" value="MBU2738539.1"/>
    <property type="molecule type" value="Genomic_DNA"/>
</dbReference>
<dbReference type="Proteomes" id="UP001197028">
    <property type="component" value="Unassembled WGS sequence"/>
</dbReference>
<name>A0ABS5ZRC5_9PROT</name>